<dbReference type="GO" id="GO:0016020">
    <property type="term" value="C:membrane"/>
    <property type="evidence" value="ECO:0007669"/>
    <property type="project" value="UniProtKB-SubCell"/>
</dbReference>
<dbReference type="OrthoDB" id="3385086at2"/>
<reference evidence="6 7" key="1">
    <citation type="submission" date="2018-05" db="EMBL/GenBank/DDBJ databases">
        <title>Flavobacterium sp. strain IMCC34758, incomplete genome.</title>
        <authorList>
            <person name="Joung Y."/>
        </authorList>
    </citation>
    <scope>NUCLEOTIDE SEQUENCE [LARGE SCALE GENOMIC DNA]</scope>
    <source>
        <strain evidence="6 7">IMCC34758</strain>
    </source>
</reference>
<evidence type="ECO:0008006" key="8">
    <source>
        <dbReference type="Google" id="ProtNLM"/>
    </source>
</evidence>
<evidence type="ECO:0000256" key="5">
    <source>
        <dbReference type="SAM" id="Phobius"/>
    </source>
</evidence>
<keyword evidence="3 5" id="KW-1133">Transmembrane helix</keyword>
<evidence type="ECO:0000256" key="4">
    <source>
        <dbReference type="ARBA" id="ARBA00023136"/>
    </source>
</evidence>
<keyword evidence="2 5" id="KW-0812">Transmembrane</keyword>
<evidence type="ECO:0000256" key="2">
    <source>
        <dbReference type="ARBA" id="ARBA00022692"/>
    </source>
</evidence>
<evidence type="ECO:0000313" key="7">
    <source>
        <dbReference type="Proteomes" id="UP000247681"/>
    </source>
</evidence>
<dbReference type="Proteomes" id="UP000247681">
    <property type="component" value="Unassembled WGS sequence"/>
</dbReference>
<name>A0A2V4BWQ0_9FLAO</name>
<dbReference type="Pfam" id="PF13564">
    <property type="entry name" value="DoxX_2"/>
    <property type="match status" value="1"/>
</dbReference>
<feature type="transmembrane region" description="Helical" evidence="5">
    <location>
        <begin position="54"/>
        <end position="77"/>
    </location>
</feature>
<evidence type="ECO:0000256" key="3">
    <source>
        <dbReference type="ARBA" id="ARBA00022989"/>
    </source>
</evidence>
<sequence length="127" mass="14223">MEDQQHSKAIRITLWLVQIILALSFIWGGSMKLFQSIEKLSAMWPWTAQVSPVFLKFTAIVDLLAGIGIVVPTLLLVNPKCTRMIAFGVIVLMICASIFHICRDEASQIGINIFFALLAAFVMWGRK</sequence>
<dbReference type="InterPro" id="IPR032808">
    <property type="entry name" value="DoxX"/>
</dbReference>
<proteinExistence type="predicted"/>
<protein>
    <recommendedName>
        <fullName evidence="8">DoxX family protein</fullName>
    </recommendedName>
</protein>
<comment type="caution">
    <text evidence="6">The sequence shown here is derived from an EMBL/GenBank/DDBJ whole genome shotgun (WGS) entry which is preliminary data.</text>
</comment>
<evidence type="ECO:0000313" key="6">
    <source>
        <dbReference type="EMBL" id="PXY43052.1"/>
    </source>
</evidence>
<organism evidence="6 7">
    <name type="scientific">Flavobacterium hydrophilum</name>
    <dbReference type="NCBI Taxonomy" id="2211445"/>
    <lineage>
        <taxon>Bacteria</taxon>
        <taxon>Pseudomonadati</taxon>
        <taxon>Bacteroidota</taxon>
        <taxon>Flavobacteriia</taxon>
        <taxon>Flavobacteriales</taxon>
        <taxon>Flavobacteriaceae</taxon>
        <taxon>Flavobacterium</taxon>
    </lineage>
</organism>
<keyword evidence="7" id="KW-1185">Reference proteome</keyword>
<feature type="transmembrane region" description="Helical" evidence="5">
    <location>
        <begin position="12"/>
        <end position="34"/>
    </location>
</feature>
<gene>
    <name evidence="6" type="ORF">DMB68_21885</name>
</gene>
<keyword evidence="4 5" id="KW-0472">Membrane</keyword>
<dbReference type="EMBL" id="QJHL01000008">
    <property type="protein sequence ID" value="PXY43052.1"/>
    <property type="molecule type" value="Genomic_DNA"/>
</dbReference>
<feature type="transmembrane region" description="Helical" evidence="5">
    <location>
        <begin position="84"/>
        <end position="101"/>
    </location>
</feature>
<dbReference type="RefSeq" id="WP_110348757.1">
    <property type="nucleotide sequence ID" value="NZ_QJHL01000008.1"/>
</dbReference>
<accession>A0A2V4BWQ0</accession>
<dbReference type="AlphaFoldDB" id="A0A2V4BWQ0"/>
<feature type="transmembrane region" description="Helical" evidence="5">
    <location>
        <begin position="107"/>
        <end position="125"/>
    </location>
</feature>
<comment type="subcellular location">
    <subcellularLocation>
        <location evidence="1">Membrane</location>
        <topology evidence="1">Multi-pass membrane protein</topology>
    </subcellularLocation>
</comment>
<evidence type="ECO:0000256" key="1">
    <source>
        <dbReference type="ARBA" id="ARBA00004141"/>
    </source>
</evidence>